<keyword evidence="4" id="KW-1185">Reference proteome</keyword>
<accession>A0A4S4CW40</accession>
<feature type="signal peptide" evidence="1">
    <location>
        <begin position="1"/>
        <end position="25"/>
    </location>
</feature>
<dbReference type="PANTHER" id="PTHR31236">
    <property type="entry name" value="BURP DOMAIN PROTEIN USPL1-LIKE"/>
    <property type="match status" value="1"/>
</dbReference>
<dbReference type="InterPro" id="IPR004873">
    <property type="entry name" value="BURP_dom"/>
</dbReference>
<sequence>MAIGYTSSSVLLYLLLVMSSHGIGAMKMIPKDDLVDDHHNVMNALKYPMIDNQDDHAHAHNEIHTDHIHDHSASHMDHIDPSLIVFFFLEDLKVGKRIPIYFPKRDPSSSPHFLPKEESDSIPFSLEQLPNLLRIFSFPQGSPQAQAMESTLRQCEVKPIKGESKTCATSLESMLDFVRAMLGLESEFKVVSTIHFTESTTILQNYTILEDPLEISGPKMVACHTMPYPYAIFYCHYQESESKVFKVFLGGENGDRLEAVAVCHMDTSQWSPSHVSFQVLGIEPGPQFGACNSPNCWQMRKTDSYSSGYEFSEEGRVSK</sequence>
<dbReference type="PROSITE" id="PS51277">
    <property type="entry name" value="BURP"/>
    <property type="match status" value="1"/>
</dbReference>
<evidence type="ECO:0000313" key="3">
    <source>
        <dbReference type="EMBL" id="THF93868.1"/>
    </source>
</evidence>
<dbReference type="EMBL" id="SDRB02013850">
    <property type="protein sequence ID" value="THF93868.1"/>
    <property type="molecule type" value="Genomic_DNA"/>
</dbReference>
<comment type="caution">
    <text evidence="3">The sequence shown here is derived from an EMBL/GenBank/DDBJ whole genome shotgun (WGS) entry which is preliminary data.</text>
</comment>
<dbReference type="SMART" id="SM01045">
    <property type="entry name" value="BURP"/>
    <property type="match status" value="1"/>
</dbReference>
<name>A0A4S4CW40_CAMSN</name>
<evidence type="ECO:0000259" key="2">
    <source>
        <dbReference type="PROSITE" id="PS51277"/>
    </source>
</evidence>
<proteinExistence type="predicted"/>
<dbReference type="PANTHER" id="PTHR31236:SF32">
    <property type="entry name" value="BURP DOMAIN PROTEIN USPL1-LIKE"/>
    <property type="match status" value="1"/>
</dbReference>
<dbReference type="Proteomes" id="UP000306102">
    <property type="component" value="Unassembled WGS sequence"/>
</dbReference>
<evidence type="ECO:0000313" key="4">
    <source>
        <dbReference type="Proteomes" id="UP000306102"/>
    </source>
</evidence>
<dbReference type="InterPro" id="IPR044816">
    <property type="entry name" value="BURP"/>
</dbReference>
<gene>
    <name evidence="3" type="ORF">TEA_025368</name>
</gene>
<dbReference type="AlphaFoldDB" id="A0A4S4CW40"/>
<dbReference type="STRING" id="542762.A0A4S4CW40"/>
<feature type="domain" description="BURP" evidence="2">
    <location>
        <begin position="86"/>
        <end position="304"/>
    </location>
</feature>
<keyword evidence="1" id="KW-0732">Signal</keyword>
<organism evidence="3 4">
    <name type="scientific">Camellia sinensis var. sinensis</name>
    <name type="common">China tea</name>
    <dbReference type="NCBI Taxonomy" id="542762"/>
    <lineage>
        <taxon>Eukaryota</taxon>
        <taxon>Viridiplantae</taxon>
        <taxon>Streptophyta</taxon>
        <taxon>Embryophyta</taxon>
        <taxon>Tracheophyta</taxon>
        <taxon>Spermatophyta</taxon>
        <taxon>Magnoliopsida</taxon>
        <taxon>eudicotyledons</taxon>
        <taxon>Gunneridae</taxon>
        <taxon>Pentapetalae</taxon>
        <taxon>asterids</taxon>
        <taxon>Ericales</taxon>
        <taxon>Theaceae</taxon>
        <taxon>Camellia</taxon>
    </lineage>
</organism>
<feature type="chain" id="PRO_5020846474" description="BURP domain-containing protein" evidence="1">
    <location>
        <begin position="26"/>
        <end position="319"/>
    </location>
</feature>
<evidence type="ECO:0000256" key="1">
    <source>
        <dbReference type="SAM" id="SignalP"/>
    </source>
</evidence>
<reference evidence="3 4" key="1">
    <citation type="journal article" date="2018" name="Proc. Natl. Acad. Sci. U.S.A.">
        <title>Draft genome sequence of Camellia sinensis var. sinensis provides insights into the evolution of the tea genome and tea quality.</title>
        <authorList>
            <person name="Wei C."/>
            <person name="Yang H."/>
            <person name="Wang S."/>
            <person name="Zhao J."/>
            <person name="Liu C."/>
            <person name="Gao L."/>
            <person name="Xia E."/>
            <person name="Lu Y."/>
            <person name="Tai Y."/>
            <person name="She G."/>
            <person name="Sun J."/>
            <person name="Cao H."/>
            <person name="Tong W."/>
            <person name="Gao Q."/>
            <person name="Li Y."/>
            <person name="Deng W."/>
            <person name="Jiang X."/>
            <person name="Wang W."/>
            <person name="Chen Q."/>
            <person name="Zhang S."/>
            <person name="Li H."/>
            <person name="Wu J."/>
            <person name="Wang P."/>
            <person name="Li P."/>
            <person name="Shi C."/>
            <person name="Zheng F."/>
            <person name="Jian J."/>
            <person name="Huang B."/>
            <person name="Shan D."/>
            <person name="Shi M."/>
            <person name="Fang C."/>
            <person name="Yue Y."/>
            <person name="Li F."/>
            <person name="Li D."/>
            <person name="Wei S."/>
            <person name="Han B."/>
            <person name="Jiang C."/>
            <person name="Yin Y."/>
            <person name="Xia T."/>
            <person name="Zhang Z."/>
            <person name="Bennetzen J.L."/>
            <person name="Zhao S."/>
            <person name="Wan X."/>
        </authorList>
    </citation>
    <scope>NUCLEOTIDE SEQUENCE [LARGE SCALE GENOMIC DNA]</scope>
    <source>
        <strain evidence="4">cv. Shuchazao</strain>
        <tissue evidence="3">Leaf</tissue>
    </source>
</reference>
<protein>
    <recommendedName>
        <fullName evidence="2">BURP domain-containing protein</fullName>
    </recommendedName>
</protein>
<dbReference type="Pfam" id="PF03181">
    <property type="entry name" value="BURP"/>
    <property type="match status" value="1"/>
</dbReference>